<reference evidence="3" key="1">
    <citation type="submission" date="2021-05" db="EMBL/GenBank/DDBJ databases">
        <title>Molecular characterization for Shewanella algae harboring chromosomal blaOXA-55-like strains isolated from clinical and environment sample.</title>
        <authorList>
            <person name="Ohama Y."/>
            <person name="Aoki K."/>
            <person name="Harada S."/>
            <person name="Moriya K."/>
            <person name="Ishii Y."/>
            <person name="Tateda K."/>
        </authorList>
    </citation>
    <scope>NUCLEOTIDE SEQUENCE</scope>
    <source>
        <strain evidence="3">JCM 11563</strain>
    </source>
</reference>
<evidence type="ECO:0000313" key="4">
    <source>
        <dbReference type="Proteomes" id="UP000887104"/>
    </source>
</evidence>
<keyword evidence="1" id="KW-0472">Membrane</keyword>
<dbReference type="EMBL" id="BPEY01000037">
    <property type="protein sequence ID" value="GIU46516.1"/>
    <property type="molecule type" value="Genomic_DNA"/>
</dbReference>
<name>A0ABQ4PG86_9GAMM</name>
<keyword evidence="1" id="KW-0812">Transmembrane</keyword>
<evidence type="ECO:0000259" key="2">
    <source>
        <dbReference type="Pfam" id="PF10882"/>
    </source>
</evidence>
<dbReference type="InterPro" id="IPR027783">
    <property type="entry name" value="Bacterial_PH-related"/>
</dbReference>
<comment type="caution">
    <text evidence="3">The sequence shown here is derived from an EMBL/GenBank/DDBJ whole genome shotgun (WGS) entry which is preliminary data.</text>
</comment>
<organism evidence="3 4">
    <name type="scientific">Shewanella sairae</name>
    <dbReference type="NCBI Taxonomy" id="190310"/>
    <lineage>
        <taxon>Bacteria</taxon>
        <taxon>Pseudomonadati</taxon>
        <taxon>Pseudomonadota</taxon>
        <taxon>Gammaproteobacteria</taxon>
        <taxon>Alteromonadales</taxon>
        <taxon>Shewanellaceae</taxon>
        <taxon>Shewanella</taxon>
    </lineage>
</organism>
<accession>A0ABQ4PG86</accession>
<feature type="domain" description="Bacterial Pleckstrin homology" evidence="2">
    <location>
        <begin position="69"/>
        <end position="166"/>
    </location>
</feature>
<keyword evidence="4" id="KW-1185">Reference proteome</keyword>
<protein>
    <recommendedName>
        <fullName evidence="2">Bacterial Pleckstrin homology domain-containing protein</fullName>
    </recommendedName>
</protein>
<proteinExistence type="predicted"/>
<dbReference type="Proteomes" id="UP000887104">
    <property type="component" value="Unassembled WGS sequence"/>
</dbReference>
<feature type="transmembrane region" description="Helical" evidence="1">
    <location>
        <begin position="43"/>
        <end position="61"/>
    </location>
</feature>
<gene>
    <name evidence="3" type="ORF">TUM4438_22480</name>
</gene>
<dbReference type="RefSeq" id="WP_220781284.1">
    <property type="nucleotide sequence ID" value="NZ_BPEY01000037.1"/>
</dbReference>
<evidence type="ECO:0000256" key="1">
    <source>
        <dbReference type="SAM" id="Phobius"/>
    </source>
</evidence>
<sequence length="170" mass="18848">MSQVYPLAPLTSTGHWSFVALLAILIGLGVFIYCKNMPKVSKAVSIGVLLPMVLAFSWMFYKVNDSKLVISADSLTLDVPFYGFSIPLTEIDLDDIIRVDWGKSPELKPNLRANGIGMPGFQLGWFRLANEQKAFVATTNTDNIVSIPTKRNYPLILSLQNPETLTRNAL</sequence>
<feature type="transmembrane region" description="Helical" evidence="1">
    <location>
        <begin position="15"/>
        <end position="34"/>
    </location>
</feature>
<dbReference type="Pfam" id="PF10882">
    <property type="entry name" value="bPH_5"/>
    <property type="match status" value="1"/>
</dbReference>
<keyword evidence="1" id="KW-1133">Transmembrane helix</keyword>
<evidence type="ECO:0000313" key="3">
    <source>
        <dbReference type="EMBL" id="GIU46516.1"/>
    </source>
</evidence>